<dbReference type="EMBL" id="CM037616">
    <property type="protein sequence ID" value="KAH7994145.1"/>
    <property type="molecule type" value="Genomic_DNA"/>
</dbReference>
<dbReference type="Proteomes" id="UP000827872">
    <property type="component" value="Linkage Group LG03"/>
</dbReference>
<protein>
    <submittedName>
        <fullName evidence="1">Uncharacterized protein</fullName>
    </submittedName>
</protein>
<proteinExistence type="predicted"/>
<keyword evidence="2" id="KW-1185">Reference proteome</keyword>
<reference evidence="1" key="1">
    <citation type="submission" date="2021-08" db="EMBL/GenBank/DDBJ databases">
        <title>The first chromosome-level gecko genome reveals the dynamic sex chromosomes of Neotropical dwarf geckos (Sphaerodactylidae: Sphaerodactylus).</title>
        <authorList>
            <person name="Pinto B.J."/>
            <person name="Keating S.E."/>
            <person name="Gamble T."/>
        </authorList>
    </citation>
    <scope>NUCLEOTIDE SEQUENCE</scope>
    <source>
        <strain evidence="1">TG3544</strain>
    </source>
</reference>
<gene>
    <name evidence="1" type="ORF">K3G42_033296</name>
</gene>
<organism evidence="1 2">
    <name type="scientific">Sphaerodactylus townsendi</name>
    <dbReference type="NCBI Taxonomy" id="933632"/>
    <lineage>
        <taxon>Eukaryota</taxon>
        <taxon>Metazoa</taxon>
        <taxon>Chordata</taxon>
        <taxon>Craniata</taxon>
        <taxon>Vertebrata</taxon>
        <taxon>Euteleostomi</taxon>
        <taxon>Lepidosauria</taxon>
        <taxon>Squamata</taxon>
        <taxon>Bifurcata</taxon>
        <taxon>Gekkota</taxon>
        <taxon>Sphaerodactylidae</taxon>
        <taxon>Sphaerodactylus</taxon>
    </lineage>
</organism>
<sequence>MDTAYDFLTRFHLNILTCTLFSGDLLEEPLAIVEGYSSYFSFSRTRSGYSGVATFCKTGATPEAAEEGLSGLFAKHGGTVGCYGDMDDFTPEELQALDSEGRAVVTRHRVCTSEGEETTLAIINVYCPRADPAKPERGDFKLRFYRLLQARAEALLRAGRPRTASELSADRWRQAPPLHGGRNARATNPEENVLDLGRGTQVGLLLEVWAHAHFHSPSSHVVILGDINTAHKPIDSCDPGDLEYFLENPGRRWLDSFLWEPGKDSQVEKPFVDTFRLLYPSQGDAYTCWCNLTGARLTNYGTRIDYILADRTLALSELKDARLMPEVPGSDHCPVQALLRARFQAAPACPPLCTRFLPEFAGTQQKLSRFLVKVEQTSLPDKGQKRSGTEPSLRLDSKKRRTNLPKNGQVNLRHFFQAGRNSTAGLTDLDGGQSGLSTTQTVVEESGKEPPVNADKKTGEGLGVPRGTSASLKKEPVVADEEAKNCRNDSASSKPNQSAALWKSLLPGPARPPQCKVHGEPCVLRTVKKQGPNSGRRFYVCARPLGKPSDPRARCDFFLWAT</sequence>
<name>A0ACB8ENW3_9SAUR</name>
<evidence type="ECO:0000313" key="1">
    <source>
        <dbReference type="EMBL" id="KAH7994145.1"/>
    </source>
</evidence>
<accession>A0ACB8ENW3</accession>
<evidence type="ECO:0000313" key="2">
    <source>
        <dbReference type="Proteomes" id="UP000827872"/>
    </source>
</evidence>
<comment type="caution">
    <text evidence="1">The sequence shown here is derived from an EMBL/GenBank/DDBJ whole genome shotgun (WGS) entry which is preliminary data.</text>
</comment>